<reference evidence="1 2" key="1">
    <citation type="submission" date="2021-06" db="EMBL/GenBank/DDBJ databases">
        <title>Caerostris darwini draft genome.</title>
        <authorList>
            <person name="Kono N."/>
            <person name="Arakawa K."/>
        </authorList>
    </citation>
    <scope>NUCLEOTIDE SEQUENCE [LARGE SCALE GENOMIC DNA]</scope>
</reference>
<comment type="caution">
    <text evidence="1">The sequence shown here is derived from an EMBL/GenBank/DDBJ whole genome shotgun (WGS) entry which is preliminary data.</text>
</comment>
<dbReference type="EMBL" id="BPLQ01006072">
    <property type="protein sequence ID" value="GIY19889.1"/>
    <property type="molecule type" value="Genomic_DNA"/>
</dbReference>
<dbReference type="AlphaFoldDB" id="A0AAV4RFV8"/>
<evidence type="ECO:0000313" key="1">
    <source>
        <dbReference type="EMBL" id="GIY19889.1"/>
    </source>
</evidence>
<name>A0AAV4RFV8_9ARAC</name>
<keyword evidence="2" id="KW-1185">Reference proteome</keyword>
<proteinExistence type="predicted"/>
<evidence type="ECO:0000313" key="2">
    <source>
        <dbReference type="Proteomes" id="UP001054837"/>
    </source>
</evidence>
<protein>
    <submittedName>
        <fullName evidence="1">Uncharacterized protein</fullName>
    </submittedName>
</protein>
<sequence length="147" mass="16315">MCPPIVLKTLKGSSRSPLKEPLDAAHHGISESELCFMIMMHGDKIKELQNHLKKAVDRENWISRGVDLQLTKPADVIEAHKDVVKNCNKRMWGPRIIGKSSLVIHVLNSMTTGVSMVDDNHCNRPLVLTNNAYGSSLPGSSISYHSF</sequence>
<dbReference type="Proteomes" id="UP001054837">
    <property type="component" value="Unassembled WGS sequence"/>
</dbReference>
<organism evidence="1 2">
    <name type="scientific">Caerostris darwini</name>
    <dbReference type="NCBI Taxonomy" id="1538125"/>
    <lineage>
        <taxon>Eukaryota</taxon>
        <taxon>Metazoa</taxon>
        <taxon>Ecdysozoa</taxon>
        <taxon>Arthropoda</taxon>
        <taxon>Chelicerata</taxon>
        <taxon>Arachnida</taxon>
        <taxon>Araneae</taxon>
        <taxon>Araneomorphae</taxon>
        <taxon>Entelegynae</taxon>
        <taxon>Araneoidea</taxon>
        <taxon>Araneidae</taxon>
        <taxon>Caerostris</taxon>
    </lineage>
</organism>
<gene>
    <name evidence="1" type="ORF">CDAR_244581</name>
</gene>
<accession>A0AAV4RFV8</accession>